<sequence>MPSSSKGALERKRADDMNRARMQALKTFLSRPWVKQTLHDALKESKHASSKRLRNALADVPLQSNARYDELQEKAQKAQDQGEQVKQLPKENQRLLKESK</sequence>
<proteinExistence type="predicted"/>
<name>A0ABN9UX77_9DINO</name>
<keyword evidence="3" id="KW-1185">Reference proteome</keyword>
<dbReference type="Proteomes" id="UP001189429">
    <property type="component" value="Unassembled WGS sequence"/>
</dbReference>
<comment type="caution">
    <text evidence="2">The sequence shown here is derived from an EMBL/GenBank/DDBJ whole genome shotgun (WGS) entry which is preliminary data.</text>
</comment>
<evidence type="ECO:0000313" key="3">
    <source>
        <dbReference type="Proteomes" id="UP001189429"/>
    </source>
</evidence>
<reference evidence="2" key="1">
    <citation type="submission" date="2023-10" db="EMBL/GenBank/DDBJ databases">
        <authorList>
            <person name="Chen Y."/>
            <person name="Shah S."/>
            <person name="Dougan E. K."/>
            <person name="Thang M."/>
            <person name="Chan C."/>
        </authorList>
    </citation>
    <scope>NUCLEOTIDE SEQUENCE [LARGE SCALE GENOMIC DNA]</scope>
</reference>
<gene>
    <name evidence="2" type="ORF">PCOR1329_LOCUS51985</name>
</gene>
<evidence type="ECO:0000256" key="1">
    <source>
        <dbReference type="SAM" id="MobiDB-lite"/>
    </source>
</evidence>
<organism evidence="2 3">
    <name type="scientific">Prorocentrum cordatum</name>
    <dbReference type="NCBI Taxonomy" id="2364126"/>
    <lineage>
        <taxon>Eukaryota</taxon>
        <taxon>Sar</taxon>
        <taxon>Alveolata</taxon>
        <taxon>Dinophyceae</taxon>
        <taxon>Prorocentrales</taxon>
        <taxon>Prorocentraceae</taxon>
        <taxon>Prorocentrum</taxon>
    </lineage>
</organism>
<accession>A0ABN9UX77</accession>
<protein>
    <submittedName>
        <fullName evidence="2">Uncharacterized protein</fullName>
    </submittedName>
</protein>
<feature type="compositionally biased region" description="Basic and acidic residues" evidence="1">
    <location>
        <begin position="88"/>
        <end position="100"/>
    </location>
</feature>
<feature type="region of interest" description="Disordered" evidence="1">
    <location>
        <begin position="71"/>
        <end position="100"/>
    </location>
</feature>
<evidence type="ECO:0000313" key="2">
    <source>
        <dbReference type="EMBL" id="CAK0863990.1"/>
    </source>
</evidence>
<dbReference type="EMBL" id="CAUYUJ010016320">
    <property type="protein sequence ID" value="CAK0863990.1"/>
    <property type="molecule type" value="Genomic_DNA"/>
</dbReference>